<dbReference type="Gene3D" id="1.50.40.10">
    <property type="entry name" value="Mitochondrial carrier domain"/>
    <property type="match status" value="1"/>
</dbReference>
<keyword evidence="13" id="KW-0862">Zinc</keyword>
<dbReference type="InterPro" id="IPR008930">
    <property type="entry name" value="Terpenoid_cyclase/PrenylTrfase"/>
</dbReference>
<dbReference type="EC" id="2.5.1.59" evidence="6"/>
<comment type="cofactor">
    <cofactor evidence="1">
        <name>Mg(2+)</name>
        <dbReference type="ChEBI" id="CHEBI:18420"/>
    </cofactor>
</comment>
<organism evidence="24 25">
    <name type="scientific">Clunio marinus</name>
    <dbReference type="NCBI Taxonomy" id="568069"/>
    <lineage>
        <taxon>Eukaryota</taxon>
        <taxon>Metazoa</taxon>
        <taxon>Ecdysozoa</taxon>
        <taxon>Arthropoda</taxon>
        <taxon>Hexapoda</taxon>
        <taxon>Insecta</taxon>
        <taxon>Pterygota</taxon>
        <taxon>Neoptera</taxon>
        <taxon>Endopterygota</taxon>
        <taxon>Diptera</taxon>
        <taxon>Nematocera</taxon>
        <taxon>Chironomoidea</taxon>
        <taxon>Chironomidae</taxon>
        <taxon>Clunio</taxon>
    </lineage>
</organism>
<evidence type="ECO:0000256" key="7">
    <source>
        <dbReference type="ARBA" id="ARBA00020603"/>
    </source>
</evidence>
<dbReference type="AlphaFoldDB" id="A0A1J1ID27"/>
<evidence type="ECO:0000256" key="5">
    <source>
        <dbReference type="ARBA" id="ARBA00010497"/>
    </source>
</evidence>
<keyword evidence="8" id="KW-0637">Prenyltransferase</keyword>
<evidence type="ECO:0000256" key="3">
    <source>
        <dbReference type="ARBA" id="ARBA00004141"/>
    </source>
</evidence>
<evidence type="ECO:0000256" key="8">
    <source>
        <dbReference type="ARBA" id="ARBA00022602"/>
    </source>
</evidence>
<evidence type="ECO:0000256" key="6">
    <source>
        <dbReference type="ARBA" id="ARBA00012700"/>
    </source>
</evidence>
<dbReference type="InterPro" id="IPR041960">
    <property type="entry name" value="GGTase_I_beta"/>
</dbReference>
<evidence type="ECO:0000256" key="9">
    <source>
        <dbReference type="ARBA" id="ARBA00022679"/>
    </source>
</evidence>
<comment type="similarity">
    <text evidence="5">Belongs to the protein prenyltransferase subunit beta family.</text>
</comment>
<dbReference type="GO" id="GO:0016020">
    <property type="term" value="C:membrane"/>
    <property type="evidence" value="ECO:0007669"/>
    <property type="project" value="UniProtKB-SubCell"/>
</dbReference>
<evidence type="ECO:0000256" key="21">
    <source>
        <dbReference type="RuleBase" id="RU000488"/>
    </source>
</evidence>
<dbReference type="Gene3D" id="1.50.10.20">
    <property type="match status" value="1"/>
</dbReference>
<feature type="repeat" description="Solcar" evidence="20">
    <location>
        <begin position="12"/>
        <end position="84"/>
    </location>
</feature>
<dbReference type="SUPFAM" id="SSF48239">
    <property type="entry name" value="Terpenoid cyclases/Protein prenyltransferases"/>
    <property type="match status" value="1"/>
</dbReference>
<evidence type="ECO:0000313" key="24">
    <source>
        <dbReference type="EMBL" id="CRK98189.1"/>
    </source>
</evidence>
<dbReference type="PROSITE" id="PS50920">
    <property type="entry name" value="SOLCAR"/>
    <property type="match status" value="2"/>
</dbReference>
<dbReference type="Pfam" id="PF00432">
    <property type="entry name" value="Prenyltrans"/>
    <property type="match status" value="1"/>
</dbReference>
<comment type="subcellular location">
    <subcellularLocation>
        <location evidence="3">Membrane</location>
        <topology evidence="3">Multi-pass membrane protein</topology>
    </subcellularLocation>
</comment>
<evidence type="ECO:0000256" key="13">
    <source>
        <dbReference type="ARBA" id="ARBA00022833"/>
    </source>
</evidence>
<feature type="transmembrane region" description="Helical" evidence="22">
    <location>
        <begin position="12"/>
        <end position="35"/>
    </location>
</feature>
<keyword evidence="22" id="KW-1133">Transmembrane helix</keyword>
<dbReference type="Pfam" id="PF00153">
    <property type="entry name" value="Mito_carr"/>
    <property type="match status" value="1"/>
</dbReference>
<dbReference type="SUPFAM" id="SSF103506">
    <property type="entry name" value="Mitochondrial carrier"/>
    <property type="match status" value="1"/>
</dbReference>
<keyword evidence="15 20" id="KW-0472">Membrane</keyword>
<evidence type="ECO:0000256" key="2">
    <source>
        <dbReference type="ARBA" id="ARBA00001947"/>
    </source>
</evidence>
<sequence>MEVEVKATFNPNIYWTSLISGGVAGLFVDIALFPIDTIKTRLQSERGFKRSGGFTGIYKGIGPVAAGSSPTAALFFWEPVTGLSSTPFSVALCGAISGGIAAGITTPLDVIKTRIMLADAGSKNTSVRNVAKSIYREKGVKGFFAGFVPRVLWITIGIDVLDSLDLLSDTAKQNIIDWIYSLQVIPNSDVHCGGFQGATTLNLLDCPEKYSTDDYKWGHLAMTYTCIATLIILGDDLSRLNRKSIIEGRSVAAVQRPNGSFSASIEGNEYDMRFVYCACCICHMLNDWGCVNKSTMGAYIINSIRYDGGVSQHFEMESHGGTTFCALAALQLSDQLELLSSTQREKIKRWLLFRQDGGFQGRPNKPIDSCYSFWIGAALKIVGAFELSNFKENKDYILSCQDSVVGGFSKWPGISSDPFHTYFGLCGLSFLREPGLLEVMPSLNISMRAYERLQQLWNSQSNNDVQLNID</sequence>
<evidence type="ECO:0000256" key="22">
    <source>
        <dbReference type="SAM" id="Phobius"/>
    </source>
</evidence>
<comment type="catalytic activity">
    <reaction evidence="17">
        <text>geranylgeranyl diphosphate + L-cysteinyl-[protein] = S-geranylgeranyl-L-cysteinyl-[protein] + diphosphate</text>
        <dbReference type="Rhea" id="RHEA:21240"/>
        <dbReference type="Rhea" id="RHEA-COMP:10131"/>
        <dbReference type="Rhea" id="RHEA-COMP:11537"/>
        <dbReference type="ChEBI" id="CHEBI:29950"/>
        <dbReference type="ChEBI" id="CHEBI:33019"/>
        <dbReference type="ChEBI" id="CHEBI:57533"/>
        <dbReference type="ChEBI" id="CHEBI:86021"/>
        <dbReference type="EC" id="2.5.1.59"/>
    </reaction>
</comment>
<dbReference type="CDD" id="cd02895">
    <property type="entry name" value="GGTase-I"/>
    <property type="match status" value="1"/>
</dbReference>
<evidence type="ECO:0000256" key="15">
    <source>
        <dbReference type="ARBA" id="ARBA00023136"/>
    </source>
</evidence>
<dbReference type="InterPro" id="IPR045089">
    <property type="entry name" value="PGGT1B-like"/>
</dbReference>
<keyword evidence="25" id="KW-1185">Reference proteome</keyword>
<protein>
    <recommendedName>
        <fullName evidence="7">Geranylgeranyl transferase type-1 subunit beta</fullName>
        <ecNumber evidence="6">2.5.1.59</ecNumber>
    </recommendedName>
    <alternativeName>
        <fullName evidence="16">Geranylgeranyl transferase type I subunit beta</fullName>
    </alternativeName>
    <alternativeName>
        <fullName evidence="19">Type I protein geranyl-geranyltransferase subunit beta</fullName>
    </alternativeName>
</protein>
<evidence type="ECO:0000256" key="10">
    <source>
        <dbReference type="ARBA" id="ARBA00022692"/>
    </source>
</evidence>
<gene>
    <name evidence="24" type="ORF">CLUMA_CG011554</name>
</gene>
<keyword evidence="21" id="KW-0813">Transport</keyword>
<dbReference type="OrthoDB" id="24893at2759"/>
<evidence type="ECO:0000256" key="11">
    <source>
        <dbReference type="ARBA" id="ARBA00022723"/>
    </source>
</evidence>
<keyword evidence="11" id="KW-0479">Metal-binding</keyword>
<dbReference type="PANTHER" id="PTHR11774">
    <property type="entry name" value="GERANYLGERANYL TRANSFERASE TYPE BETA SUBUNIT"/>
    <property type="match status" value="1"/>
</dbReference>
<evidence type="ECO:0000256" key="4">
    <source>
        <dbReference type="ARBA" id="ARBA00006375"/>
    </source>
</evidence>
<evidence type="ECO:0000256" key="12">
    <source>
        <dbReference type="ARBA" id="ARBA00022737"/>
    </source>
</evidence>
<dbReference type="GO" id="GO:0005953">
    <property type="term" value="C:CAAX-protein geranylgeranyltransferase complex"/>
    <property type="evidence" value="ECO:0007669"/>
    <property type="project" value="InterPro"/>
</dbReference>
<evidence type="ECO:0000256" key="1">
    <source>
        <dbReference type="ARBA" id="ARBA00001946"/>
    </source>
</evidence>
<evidence type="ECO:0000256" key="16">
    <source>
        <dbReference type="ARBA" id="ARBA00031713"/>
    </source>
</evidence>
<dbReference type="Proteomes" id="UP000183832">
    <property type="component" value="Unassembled WGS sequence"/>
</dbReference>
<dbReference type="EMBL" id="CVRI01000047">
    <property type="protein sequence ID" value="CRK98189.1"/>
    <property type="molecule type" value="Genomic_DNA"/>
</dbReference>
<keyword evidence="14" id="KW-0460">Magnesium</keyword>
<accession>A0A1J1ID27</accession>
<keyword evidence="9" id="KW-0808">Transferase</keyword>
<proteinExistence type="inferred from homology"/>
<evidence type="ECO:0000256" key="18">
    <source>
        <dbReference type="ARBA" id="ARBA00065714"/>
    </source>
</evidence>
<dbReference type="InterPro" id="IPR018108">
    <property type="entry name" value="MCP_transmembrane"/>
</dbReference>
<comment type="subunit">
    <text evidence="18">Heterodimer of FNTA and PGGT1B. PGGT1B mediates interaction with substrate peptides.</text>
</comment>
<reference evidence="24 25" key="1">
    <citation type="submission" date="2015-04" db="EMBL/GenBank/DDBJ databases">
        <authorList>
            <person name="Syromyatnikov M.Y."/>
            <person name="Popov V.N."/>
        </authorList>
    </citation>
    <scope>NUCLEOTIDE SEQUENCE [LARGE SCALE GENOMIC DNA]</scope>
</reference>
<dbReference type="InterPro" id="IPR023395">
    <property type="entry name" value="MCP_dom_sf"/>
</dbReference>
<feature type="repeat" description="Solcar" evidence="20">
    <location>
        <begin position="85"/>
        <end position="170"/>
    </location>
</feature>
<keyword evidence="12" id="KW-0677">Repeat</keyword>
<dbReference type="GO" id="GO:0004662">
    <property type="term" value="F:CAAX-protein geranylgeranyltransferase activity"/>
    <property type="evidence" value="ECO:0007669"/>
    <property type="project" value="UniProtKB-EC"/>
</dbReference>
<comment type="similarity">
    <text evidence="4 21">Belongs to the mitochondrial carrier (TC 2.A.29) family.</text>
</comment>
<keyword evidence="10 20" id="KW-0812">Transmembrane</keyword>
<evidence type="ECO:0000313" key="25">
    <source>
        <dbReference type="Proteomes" id="UP000183832"/>
    </source>
</evidence>
<evidence type="ECO:0000259" key="23">
    <source>
        <dbReference type="Pfam" id="PF00432"/>
    </source>
</evidence>
<evidence type="ECO:0000256" key="20">
    <source>
        <dbReference type="PROSITE-ProRule" id="PRU00282"/>
    </source>
</evidence>
<dbReference type="STRING" id="568069.A0A1J1ID27"/>
<comment type="cofactor">
    <cofactor evidence="2">
        <name>Zn(2+)</name>
        <dbReference type="ChEBI" id="CHEBI:29105"/>
    </cofactor>
</comment>
<evidence type="ECO:0000256" key="14">
    <source>
        <dbReference type="ARBA" id="ARBA00022842"/>
    </source>
</evidence>
<dbReference type="FunFam" id="1.50.10.20:FF:000005">
    <property type="entry name" value="Geranylgeranyl transferase type-1 subunit beta"/>
    <property type="match status" value="1"/>
</dbReference>
<evidence type="ECO:0000256" key="17">
    <source>
        <dbReference type="ARBA" id="ARBA00050428"/>
    </source>
</evidence>
<dbReference type="PANTHER" id="PTHR11774:SF4">
    <property type="entry name" value="GERANYLGERANYL TRANSFERASE TYPE-1 SUBUNIT BETA"/>
    <property type="match status" value="1"/>
</dbReference>
<evidence type="ECO:0000256" key="19">
    <source>
        <dbReference type="ARBA" id="ARBA00078363"/>
    </source>
</evidence>
<name>A0A1J1ID27_9DIPT</name>
<dbReference type="GO" id="GO:0046872">
    <property type="term" value="F:metal ion binding"/>
    <property type="evidence" value="ECO:0007669"/>
    <property type="project" value="UniProtKB-KW"/>
</dbReference>
<feature type="domain" description="Prenyltransferase alpha-alpha toroid" evidence="23">
    <location>
        <begin position="151"/>
        <end position="445"/>
    </location>
</feature>
<dbReference type="InterPro" id="IPR001330">
    <property type="entry name" value="Prenyltrans"/>
</dbReference>